<evidence type="ECO:0000313" key="10">
    <source>
        <dbReference type="Proteomes" id="UP001207918"/>
    </source>
</evidence>
<dbReference type="InterPro" id="IPR006143">
    <property type="entry name" value="RND_pump_MFP"/>
</dbReference>
<feature type="region of interest" description="Disordered" evidence="3">
    <location>
        <begin position="419"/>
        <end position="445"/>
    </location>
</feature>
<feature type="domain" description="DUF3347" evidence="4">
    <location>
        <begin position="469"/>
        <end position="556"/>
    </location>
</feature>
<dbReference type="InterPro" id="IPR051909">
    <property type="entry name" value="MFP_Cation_Efflux"/>
</dbReference>
<dbReference type="RefSeq" id="WP_265766323.1">
    <property type="nucleotide sequence ID" value="NZ_JAGGJA010000007.1"/>
</dbReference>
<dbReference type="PANTHER" id="PTHR30097:SF4">
    <property type="entry name" value="SLR6042 PROTEIN"/>
    <property type="match status" value="1"/>
</dbReference>
<feature type="domain" description="CzcB-like C-terminal circularly permuted SH3-like" evidence="8">
    <location>
        <begin position="339"/>
        <end position="401"/>
    </location>
</feature>
<dbReference type="Pfam" id="PF25954">
    <property type="entry name" value="Beta-barrel_RND_2"/>
    <property type="match status" value="1"/>
</dbReference>
<dbReference type="Gene3D" id="2.40.30.170">
    <property type="match status" value="1"/>
</dbReference>
<dbReference type="InterPro" id="IPR058649">
    <property type="entry name" value="CzcB_C"/>
</dbReference>
<dbReference type="InterPro" id="IPR045800">
    <property type="entry name" value="HMBD"/>
</dbReference>
<reference evidence="9 10" key="1">
    <citation type="submission" date="2021-03" db="EMBL/GenBank/DDBJ databases">
        <title>Aliifodinibius sp. nov., a new bacterium isolated from saline soil.</title>
        <authorList>
            <person name="Galisteo C."/>
            <person name="De La Haba R."/>
            <person name="Sanchez-Porro C."/>
            <person name="Ventosa A."/>
        </authorList>
    </citation>
    <scope>NUCLEOTIDE SEQUENCE [LARGE SCALE GENOMIC DNA]</scope>
    <source>
        <strain evidence="9 10">1BSP15-2V2</strain>
    </source>
</reference>
<dbReference type="PANTHER" id="PTHR30097">
    <property type="entry name" value="CATION EFFLUX SYSTEM PROTEIN CUSB"/>
    <property type="match status" value="1"/>
</dbReference>
<evidence type="ECO:0000259" key="6">
    <source>
        <dbReference type="Pfam" id="PF25869"/>
    </source>
</evidence>
<keyword evidence="2" id="KW-0813">Transport</keyword>
<feature type="domain" description="CusB-like three alpha-helical bundle" evidence="6">
    <location>
        <begin position="167"/>
        <end position="216"/>
    </location>
</feature>
<dbReference type="SUPFAM" id="SSF111369">
    <property type="entry name" value="HlyD-like secretion proteins"/>
    <property type="match status" value="1"/>
</dbReference>
<dbReference type="InterPro" id="IPR058792">
    <property type="entry name" value="Beta-barrel_RND_2"/>
</dbReference>
<evidence type="ECO:0000259" key="5">
    <source>
        <dbReference type="Pfam" id="PF19335"/>
    </source>
</evidence>
<evidence type="ECO:0000256" key="1">
    <source>
        <dbReference type="ARBA" id="ARBA00009477"/>
    </source>
</evidence>
<feature type="domain" description="CusB-like beta-barrel" evidence="7">
    <location>
        <begin position="254"/>
        <end position="330"/>
    </location>
</feature>
<protein>
    <submittedName>
        <fullName evidence="9">Efflux RND transporter periplasmic adaptor subunit</fullName>
    </submittedName>
</protein>
<dbReference type="NCBIfam" id="TIGR01730">
    <property type="entry name" value="RND_mfp"/>
    <property type="match status" value="1"/>
</dbReference>
<accession>A0ABT3PNU1</accession>
<feature type="domain" description="Heavy metal binding" evidence="5">
    <location>
        <begin position="55"/>
        <end position="82"/>
    </location>
</feature>
<sequence>MKKEFNYKQIGKTVGILLAGLFLGWLFFGGSAREDATDIDQHIEETHTDEEGNIVYTCSMHPQIRQNEPGNCPICGMELIPVDQEEQDETVFTMTEAAVKLAEIQTTRVERRIPKLEVRLPGRIAADERRISSITAQFPGRIEELFVDFTGTYVEEGEKLATIYSPELISAQQELLEAARNKQTNPGLYESTRRKLRLWGLPESEIHRIESSGEVSDTLPIVATRSGYVTQKNVDAKDYVDEGTVMYKVADLSTLWVLFDVYETDIGAIDQGDSVDFTVRSYPGKTFEAKITYVDPFIDPESRTARVRAEVENAGGELKPDMLARGTVSGTADEGERLVVPTSAVMWTGKRSVVFVRQPDAEVPSFEPRLVTLGQRAGGYYVIKEGLEEGEQVVTHGNFKLDSAAQLADNLSMMNREPGNKINRAGDGHEDMEEQETARSKQIDSQAEISGTVAEVPQAFRDQLKQAIGEYLNLKDALVEANSEEASQQAERFLSQLENVDMSLLDAAPRDRWRKLLEKLNQEAGQLAGQDELDSQREAFFPVSETLVKSVQEFGIEGMLYYQYCPMALGGDGAYWLSEEEEIRNPYLSEKMRDCGEIIQEIKN</sequence>
<comment type="caution">
    <text evidence="9">The sequence shown here is derived from an EMBL/GenBank/DDBJ whole genome shotgun (WGS) entry which is preliminary data.</text>
</comment>
<dbReference type="EMBL" id="JAGGJA010000007">
    <property type="protein sequence ID" value="MCW9707531.1"/>
    <property type="molecule type" value="Genomic_DNA"/>
</dbReference>
<dbReference type="Pfam" id="PF11827">
    <property type="entry name" value="DUF3347"/>
    <property type="match status" value="1"/>
</dbReference>
<dbReference type="Pfam" id="PF19335">
    <property type="entry name" value="HMBD"/>
    <property type="match status" value="1"/>
</dbReference>
<dbReference type="Proteomes" id="UP001207918">
    <property type="component" value="Unassembled WGS sequence"/>
</dbReference>
<comment type="similarity">
    <text evidence="1">Belongs to the membrane fusion protein (MFP) (TC 8.A.1) family.</text>
</comment>
<dbReference type="Gene3D" id="6.10.140.730">
    <property type="match status" value="1"/>
</dbReference>
<organism evidence="9 10">
    <name type="scientific">Fodinibius salsisoli</name>
    <dbReference type="NCBI Taxonomy" id="2820877"/>
    <lineage>
        <taxon>Bacteria</taxon>
        <taxon>Pseudomonadati</taxon>
        <taxon>Balneolota</taxon>
        <taxon>Balneolia</taxon>
        <taxon>Balneolales</taxon>
        <taxon>Balneolaceae</taxon>
        <taxon>Fodinibius</taxon>
    </lineage>
</organism>
<evidence type="ECO:0000259" key="8">
    <source>
        <dbReference type="Pfam" id="PF25975"/>
    </source>
</evidence>
<dbReference type="Pfam" id="PF25975">
    <property type="entry name" value="CzcB_C"/>
    <property type="match status" value="1"/>
</dbReference>
<evidence type="ECO:0000256" key="3">
    <source>
        <dbReference type="SAM" id="MobiDB-lite"/>
    </source>
</evidence>
<evidence type="ECO:0000313" key="9">
    <source>
        <dbReference type="EMBL" id="MCW9707531.1"/>
    </source>
</evidence>
<dbReference type="Pfam" id="PF25869">
    <property type="entry name" value="3HB_CusB"/>
    <property type="match status" value="1"/>
</dbReference>
<evidence type="ECO:0000259" key="4">
    <source>
        <dbReference type="Pfam" id="PF11827"/>
    </source>
</evidence>
<evidence type="ECO:0000256" key="2">
    <source>
        <dbReference type="ARBA" id="ARBA00022448"/>
    </source>
</evidence>
<dbReference type="InterPro" id="IPR021782">
    <property type="entry name" value="DUF3347"/>
</dbReference>
<gene>
    <name evidence="9" type="ORF">J6I44_11755</name>
</gene>
<dbReference type="Gene3D" id="2.40.420.20">
    <property type="match status" value="1"/>
</dbReference>
<keyword evidence="10" id="KW-1185">Reference proteome</keyword>
<name>A0ABT3PNU1_9BACT</name>
<dbReference type="InterPro" id="IPR058791">
    <property type="entry name" value="3HB_CusB"/>
</dbReference>
<proteinExistence type="inferred from homology"/>
<evidence type="ECO:0000259" key="7">
    <source>
        <dbReference type="Pfam" id="PF25954"/>
    </source>
</evidence>